<dbReference type="Gramene" id="rna-gnl|WGS:JABURB|Cocit.L3017.1">
    <property type="protein sequence ID" value="cds-KAF7847383.1"/>
    <property type="gene ID" value="gene-BT93_L3017"/>
</dbReference>
<dbReference type="AlphaFoldDB" id="A0A8T0CIK8"/>
<organism evidence="1 2">
    <name type="scientific">Corymbia citriodora subsp. variegata</name>
    <dbReference type="NCBI Taxonomy" id="360336"/>
    <lineage>
        <taxon>Eukaryota</taxon>
        <taxon>Viridiplantae</taxon>
        <taxon>Streptophyta</taxon>
        <taxon>Embryophyta</taxon>
        <taxon>Tracheophyta</taxon>
        <taxon>Spermatophyta</taxon>
        <taxon>Magnoliopsida</taxon>
        <taxon>eudicotyledons</taxon>
        <taxon>Gunneridae</taxon>
        <taxon>Pentapetalae</taxon>
        <taxon>rosids</taxon>
        <taxon>malvids</taxon>
        <taxon>Myrtales</taxon>
        <taxon>Myrtaceae</taxon>
        <taxon>Myrtoideae</taxon>
        <taxon>Eucalypteae</taxon>
        <taxon>Corymbia</taxon>
    </lineage>
</organism>
<comment type="caution">
    <text evidence="1">The sequence shown here is derived from an EMBL/GenBank/DDBJ whole genome shotgun (WGS) entry which is preliminary data.</text>
</comment>
<evidence type="ECO:0000313" key="2">
    <source>
        <dbReference type="Proteomes" id="UP000806378"/>
    </source>
</evidence>
<reference evidence="1" key="1">
    <citation type="submission" date="2020-05" db="EMBL/GenBank/DDBJ databases">
        <title>WGS assembly of Corymbia citriodora subspecies variegata.</title>
        <authorList>
            <person name="Barry K."/>
            <person name="Hundley H."/>
            <person name="Shu S."/>
            <person name="Jenkins J."/>
            <person name="Grimwood J."/>
            <person name="Baten A."/>
        </authorList>
    </citation>
    <scope>NUCLEOTIDE SEQUENCE</scope>
    <source>
        <strain evidence="1">CV2-018</strain>
    </source>
</reference>
<gene>
    <name evidence="1" type="ORF">BT93_L3017</name>
</gene>
<dbReference type="EMBL" id="MU090874">
    <property type="protein sequence ID" value="KAF7847383.1"/>
    <property type="molecule type" value="Genomic_DNA"/>
</dbReference>
<sequence length="103" mass="12438">MYYRANRRELQEESVSWFDEETSCGSSLQMILSLVERSRRFHHMVVFSLFLRKYNLLALGSFSYSSKRCSEDMLLWDTNRLYYVGRHQTVLSEIYLWCISMNK</sequence>
<dbReference type="Proteomes" id="UP000806378">
    <property type="component" value="Unassembled WGS sequence"/>
</dbReference>
<protein>
    <submittedName>
        <fullName evidence="1">Uncharacterized protein</fullName>
    </submittedName>
</protein>
<keyword evidence="2" id="KW-1185">Reference proteome</keyword>
<name>A0A8T0CIK8_CORYI</name>
<proteinExistence type="predicted"/>
<evidence type="ECO:0000313" key="1">
    <source>
        <dbReference type="EMBL" id="KAF7847383.1"/>
    </source>
</evidence>
<accession>A0A8T0CIK8</accession>